<proteinExistence type="inferred from homology"/>
<feature type="transmembrane region" description="Helical" evidence="6">
    <location>
        <begin position="138"/>
        <end position="159"/>
    </location>
</feature>
<protein>
    <recommendedName>
        <fullName evidence="6">Transport permease protein</fullName>
    </recommendedName>
</protein>
<keyword evidence="6" id="KW-1003">Cell membrane</keyword>
<comment type="caution">
    <text evidence="8">The sequence shown here is derived from an EMBL/GenBank/DDBJ whole genome shotgun (WGS) entry which is preliminary data.</text>
</comment>
<dbReference type="PANTHER" id="PTHR43229:SF2">
    <property type="entry name" value="NODULATION PROTEIN J"/>
    <property type="match status" value="1"/>
</dbReference>
<feature type="transmembrane region" description="Helical" evidence="6">
    <location>
        <begin position="101"/>
        <end position="126"/>
    </location>
</feature>
<keyword evidence="5" id="KW-0046">Antibiotic resistance</keyword>
<keyword evidence="6" id="KW-0813">Transport</keyword>
<evidence type="ECO:0000256" key="1">
    <source>
        <dbReference type="ARBA" id="ARBA00004141"/>
    </source>
</evidence>
<organism evidence="8 9">
    <name type="scientific">Aquipuribacter nitratireducens</name>
    <dbReference type="NCBI Taxonomy" id="650104"/>
    <lineage>
        <taxon>Bacteria</taxon>
        <taxon>Bacillati</taxon>
        <taxon>Actinomycetota</taxon>
        <taxon>Actinomycetes</taxon>
        <taxon>Micrococcales</taxon>
        <taxon>Intrasporangiaceae</taxon>
        <taxon>Aquipuribacter</taxon>
    </lineage>
</organism>
<evidence type="ECO:0000256" key="6">
    <source>
        <dbReference type="RuleBase" id="RU361157"/>
    </source>
</evidence>
<dbReference type="RefSeq" id="WP_340266818.1">
    <property type="nucleotide sequence ID" value="NZ_JBBEOG010000001.1"/>
</dbReference>
<feature type="transmembrane region" description="Helical" evidence="6">
    <location>
        <begin position="238"/>
        <end position="256"/>
    </location>
</feature>
<feature type="domain" description="ABC transmembrane type-2" evidence="7">
    <location>
        <begin position="23"/>
        <end position="259"/>
    </location>
</feature>
<feature type="transmembrane region" description="Helical" evidence="6">
    <location>
        <begin position="171"/>
        <end position="190"/>
    </location>
</feature>
<feature type="transmembrane region" description="Helical" evidence="6">
    <location>
        <begin position="25"/>
        <end position="43"/>
    </location>
</feature>
<dbReference type="PIRSF" id="PIRSF006648">
    <property type="entry name" value="DrrB"/>
    <property type="match status" value="1"/>
</dbReference>
<gene>
    <name evidence="8" type="ORF">ACFPJ6_00120</name>
</gene>
<evidence type="ECO:0000256" key="5">
    <source>
        <dbReference type="ARBA" id="ARBA00023251"/>
    </source>
</evidence>
<evidence type="ECO:0000256" key="2">
    <source>
        <dbReference type="ARBA" id="ARBA00022692"/>
    </source>
</evidence>
<dbReference type="PROSITE" id="PS51012">
    <property type="entry name" value="ABC_TM2"/>
    <property type="match status" value="1"/>
</dbReference>
<keyword evidence="9" id="KW-1185">Reference proteome</keyword>
<evidence type="ECO:0000256" key="3">
    <source>
        <dbReference type="ARBA" id="ARBA00022989"/>
    </source>
</evidence>
<evidence type="ECO:0000313" key="9">
    <source>
        <dbReference type="Proteomes" id="UP001596122"/>
    </source>
</evidence>
<dbReference type="InterPro" id="IPR000412">
    <property type="entry name" value="ABC_2_transport"/>
</dbReference>
<dbReference type="Pfam" id="PF01061">
    <property type="entry name" value="ABC2_membrane"/>
    <property type="match status" value="1"/>
</dbReference>
<dbReference type="PANTHER" id="PTHR43229">
    <property type="entry name" value="NODULATION PROTEIN J"/>
    <property type="match status" value="1"/>
</dbReference>
<dbReference type="InterPro" id="IPR013525">
    <property type="entry name" value="ABC2_TM"/>
</dbReference>
<reference evidence="9" key="1">
    <citation type="journal article" date="2019" name="Int. J. Syst. Evol. Microbiol.">
        <title>The Global Catalogue of Microorganisms (GCM) 10K type strain sequencing project: providing services to taxonomists for standard genome sequencing and annotation.</title>
        <authorList>
            <consortium name="The Broad Institute Genomics Platform"/>
            <consortium name="The Broad Institute Genome Sequencing Center for Infectious Disease"/>
            <person name="Wu L."/>
            <person name="Ma J."/>
        </authorList>
    </citation>
    <scope>NUCLEOTIDE SEQUENCE [LARGE SCALE GENOMIC DNA]</scope>
    <source>
        <strain evidence="9">CCUG 43114</strain>
    </source>
</reference>
<comment type="subcellular location">
    <subcellularLocation>
        <location evidence="6">Cell membrane</location>
        <topology evidence="6">Multi-pass membrane protein</topology>
    </subcellularLocation>
    <subcellularLocation>
        <location evidence="1">Membrane</location>
        <topology evidence="1">Multi-pass membrane protein</topology>
    </subcellularLocation>
</comment>
<evidence type="ECO:0000313" key="8">
    <source>
        <dbReference type="EMBL" id="MFC5379187.1"/>
    </source>
</evidence>
<dbReference type="InterPro" id="IPR051784">
    <property type="entry name" value="Nod_factor_ABC_transporter"/>
</dbReference>
<evidence type="ECO:0000259" key="7">
    <source>
        <dbReference type="PROSITE" id="PS51012"/>
    </source>
</evidence>
<accession>A0ABW0GHM7</accession>
<sequence>MSTLAVGAARTRVELLQFFRERDAVIFNLLFPVILLVIFGSVFDAELPGGVPFTQYFVAGIAAAGVLLTSFQAMAIELCIERDNGTLKRLRTTPMPPVAFFLGKIGQVLATTALQLVLLLTVAVLFFDVTLPSGADLWARFAWIVVLGTAAGTVLGIAFSSVPPNARSASAVVTPPMIVLQFISGVYFVVSDLPDWMLDVASLFPLKWMAQGMRSVFLDDTGWLQVEPSGSWQTTETAVVLVVWLVAGLVLARLTFRWLPRRHG</sequence>
<feature type="transmembrane region" description="Helical" evidence="6">
    <location>
        <begin position="55"/>
        <end position="80"/>
    </location>
</feature>
<keyword evidence="3 6" id="KW-1133">Transmembrane helix</keyword>
<dbReference type="InterPro" id="IPR047817">
    <property type="entry name" value="ABC2_TM_bact-type"/>
</dbReference>
<dbReference type="EMBL" id="JBHSLD010000001">
    <property type="protein sequence ID" value="MFC5379187.1"/>
    <property type="molecule type" value="Genomic_DNA"/>
</dbReference>
<evidence type="ECO:0000256" key="4">
    <source>
        <dbReference type="ARBA" id="ARBA00023136"/>
    </source>
</evidence>
<dbReference type="Proteomes" id="UP001596122">
    <property type="component" value="Unassembled WGS sequence"/>
</dbReference>
<comment type="similarity">
    <text evidence="6">Belongs to the ABC-2 integral membrane protein family.</text>
</comment>
<name>A0ABW0GHM7_9MICO</name>
<keyword evidence="2 6" id="KW-0812">Transmembrane</keyword>
<keyword evidence="4 6" id="KW-0472">Membrane</keyword>